<dbReference type="Gene3D" id="1.10.10.1100">
    <property type="entry name" value="BFD-like [2Fe-2S]-binding domain"/>
    <property type="match status" value="1"/>
</dbReference>
<evidence type="ECO:0000259" key="1">
    <source>
        <dbReference type="Pfam" id="PF01266"/>
    </source>
</evidence>
<dbReference type="Gene3D" id="3.50.50.60">
    <property type="entry name" value="FAD/NAD(P)-binding domain"/>
    <property type="match status" value="1"/>
</dbReference>
<evidence type="ECO:0000313" key="4">
    <source>
        <dbReference type="Proteomes" id="UP001519271"/>
    </source>
</evidence>
<dbReference type="EC" id="1.1.5.3" evidence="3"/>
<organism evidence="3 4">
    <name type="scientific">Youngiibacter multivorans</name>
    <dbReference type="NCBI Taxonomy" id="937251"/>
    <lineage>
        <taxon>Bacteria</taxon>
        <taxon>Bacillati</taxon>
        <taxon>Bacillota</taxon>
        <taxon>Clostridia</taxon>
        <taxon>Eubacteriales</taxon>
        <taxon>Clostridiaceae</taxon>
        <taxon>Youngiibacter</taxon>
    </lineage>
</organism>
<protein>
    <submittedName>
        <fullName evidence="3">Glycerol-3-phosphate dehydrogenase</fullName>
        <ecNumber evidence="3">1.1.5.3</ecNumber>
    </submittedName>
</protein>
<sequence length="488" mass="53166">MVHDVAIIGAGIIGTSLARELTRYKLKVVILEKLPDVAMGATKANSAIVHGGYAEGHETLKGRLCFEGRRRFRELEDELKFGFSETGSLLVSLDDDLEPLERLLESGIRNGLDDLSIIGSEEIRKLEPNITQEVKNALLCKGAGICSPYGMAIAMAENAVENGAEIVLSAEVTGIESENEILNLVTDKGDFQASFVINCAGVNSDKVARMAGADGFEILPRSGEYLLFAKGTGKLLDHVVFQLPTAMGKGVLVTPTIHGNLLIGPDASEIDDREDTSTHAERLENVYNQAKKLYPDIDGETFLRSFTGIRARSSTGDFLIGPSNIKGFINAAGIQSPGLTASPAIARMLVGILEKEGLKLEPENSFNPFRKVVEYSPKDLPYREVDRLSKLPAGSRERIVCRCEQVTEGEIADSMERGIAVTTVDGIKRRTRAAMGWCQGAFCRARIAETMERLTGELPDGSYDIERSGVSRVGKHDFLDFLKARKEE</sequence>
<dbReference type="InterPro" id="IPR052745">
    <property type="entry name" value="G3P_Oxidase/Oxidoreductase"/>
</dbReference>
<keyword evidence="3" id="KW-0560">Oxidoreductase</keyword>
<dbReference type="InterPro" id="IPR007419">
    <property type="entry name" value="BFD-like_2Fe2S-bd_dom"/>
</dbReference>
<accession>A0ABS4G4K2</accession>
<dbReference type="RefSeq" id="WP_245250607.1">
    <property type="nucleotide sequence ID" value="NZ_JAGGKC010000015.1"/>
</dbReference>
<dbReference type="SUPFAM" id="SSF54373">
    <property type="entry name" value="FAD-linked reductases, C-terminal domain"/>
    <property type="match status" value="1"/>
</dbReference>
<evidence type="ECO:0000259" key="2">
    <source>
        <dbReference type="Pfam" id="PF04324"/>
    </source>
</evidence>
<dbReference type="InterPro" id="IPR041854">
    <property type="entry name" value="BFD-like_2Fe2S-bd_dom_sf"/>
</dbReference>
<dbReference type="PANTHER" id="PTHR42720:SF1">
    <property type="entry name" value="GLYCEROL 3-PHOSPHATE OXIDASE"/>
    <property type="match status" value="1"/>
</dbReference>
<proteinExistence type="predicted"/>
<gene>
    <name evidence="3" type="ORF">J2Z34_001977</name>
</gene>
<dbReference type="InterPro" id="IPR006076">
    <property type="entry name" value="FAD-dep_OxRdtase"/>
</dbReference>
<dbReference type="GO" id="GO:0004368">
    <property type="term" value="F:glycerol-3-phosphate dehydrogenase (quinone) activity"/>
    <property type="evidence" value="ECO:0007669"/>
    <property type="project" value="UniProtKB-EC"/>
</dbReference>
<dbReference type="Pfam" id="PF04324">
    <property type="entry name" value="Fer2_BFD"/>
    <property type="match status" value="1"/>
</dbReference>
<keyword evidence="4" id="KW-1185">Reference proteome</keyword>
<comment type="caution">
    <text evidence="3">The sequence shown here is derived from an EMBL/GenBank/DDBJ whole genome shotgun (WGS) entry which is preliminary data.</text>
</comment>
<name>A0ABS4G4K2_9CLOT</name>
<feature type="domain" description="BFD-like [2Fe-2S]-binding" evidence="2">
    <location>
        <begin position="399"/>
        <end position="452"/>
    </location>
</feature>
<reference evidence="3 4" key="1">
    <citation type="submission" date="2021-03" db="EMBL/GenBank/DDBJ databases">
        <title>Genomic Encyclopedia of Type Strains, Phase IV (KMG-IV): sequencing the most valuable type-strain genomes for metagenomic binning, comparative biology and taxonomic classification.</title>
        <authorList>
            <person name="Goeker M."/>
        </authorList>
    </citation>
    <scope>NUCLEOTIDE SEQUENCE [LARGE SCALE GENOMIC DNA]</scope>
    <source>
        <strain evidence="3 4">DSM 6139</strain>
    </source>
</reference>
<evidence type="ECO:0000313" key="3">
    <source>
        <dbReference type="EMBL" id="MBP1919488.1"/>
    </source>
</evidence>
<dbReference type="SUPFAM" id="SSF51905">
    <property type="entry name" value="FAD/NAD(P)-binding domain"/>
    <property type="match status" value="1"/>
</dbReference>
<dbReference type="EMBL" id="JAGGKC010000015">
    <property type="protein sequence ID" value="MBP1919488.1"/>
    <property type="molecule type" value="Genomic_DNA"/>
</dbReference>
<dbReference type="InterPro" id="IPR036188">
    <property type="entry name" value="FAD/NAD-bd_sf"/>
</dbReference>
<dbReference type="Pfam" id="PF01266">
    <property type="entry name" value="DAO"/>
    <property type="match status" value="1"/>
</dbReference>
<feature type="domain" description="FAD dependent oxidoreductase" evidence="1">
    <location>
        <begin position="4"/>
        <end position="350"/>
    </location>
</feature>
<dbReference type="PANTHER" id="PTHR42720">
    <property type="entry name" value="GLYCEROL-3-PHOSPHATE DEHYDROGENASE"/>
    <property type="match status" value="1"/>
</dbReference>
<dbReference type="Gene3D" id="3.30.9.10">
    <property type="entry name" value="D-Amino Acid Oxidase, subunit A, domain 2"/>
    <property type="match status" value="1"/>
</dbReference>
<dbReference type="Proteomes" id="UP001519271">
    <property type="component" value="Unassembled WGS sequence"/>
</dbReference>
<dbReference type="CDD" id="cd19946">
    <property type="entry name" value="GlpA-like_Fer2_BFD-like"/>
    <property type="match status" value="1"/>
</dbReference>